<evidence type="ECO:0000313" key="1">
    <source>
        <dbReference type="EMBL" id="OAY45365.1"/>
    </source>
</evidence>
<accession>A0A2C9VIV5</accession>
<reference evidence="1" key="1">
    <citation type="submission" date="2016-02" db="EMBL/GenBank/DDBJ databases">
        <title>WGS assembly of Manihot esculenta.</title>
        <authorList>
            <person name="Bredeson J.V."/>
            <person name="Prochnik S.E."/>
            <person name="Lyons J.B."/>
            <person name="Schmutz J."/>
            <person name="Grimwood J."/>
            <person name="Vrebalov J."/>
            <person name="Bart R.S."/>
            <person name="Amuge T."/>
            <person name="Ferguson M.E."/>
            <person name="Green R."/>
            <person name="Putnam N."/>
            <person name="Stites J."/>
            <person name="Rounsley S."/>
            <person name="Rokhsar D.S."/>
        </authorList>
    </citation>
    <scope>NUCLEOTIDE SEQUENCE [LARGE SCALE GENOMIC DNA]</scope>
    <source>
        <tissue evidence="1">Leaf</tissue>
    </source>
</reference>
<dbReference type="AlphaFoldDB" id="A0A2C9VIV5"/>
<organism evidence="1">
    <name type="scientific">Manihot esculenta</name>
    <name type="common">Cassava</name>
    <name type="synonym">Jatropha manihot</name>
    <dbReference type="NCBI Taxonomy" id="3983"/>
    <lineage>
        <taxon>Eukaryota</taxon>
        <taxon>Viridiplantae</taxon>
        <taxon>Streptophyta</taxon>
        <taxon>Embryophyta</taxon>
        <taxon>Tracheophyta</taxon>
        <taxon>Spermatophyta</taxon>
        <taxon>Magnoliopsida</taxon>
        <taxon>eudicotyledons</taxon>
        <taxon>Gunneridae</taxon>
        <taxon>Pentapetalae</taxon>
        <taxon>rosids</taxon>
        <taxon>fabids</taxon>
        <taxon>Malpighiales</taxon>
        <taxon>Euphorbiaceae</taxon>
        <taxon>Crotonoideae</taxon>
        <taxon>Manihoteae</taxon>
        <taxon>Manihot</taxon>
    </lineage>
</organism>
<dbReference type="EMBL" id="CM004393">
    <property type="protein sequence ID" value="OAY45365.1"/>
    <property type="molecule type" value="Genomic_DNA"/>
</dbReference>
<protein>
    <submittedName>
        <fullName evidence="1">Uncharacterized protein</fullName>
    </submittedName>
</protein>
<gene>
    <name evidence="1" type="ORF">MANES_07G054600</name>
</gene>
<name>A0A2C9VIV5_MANES</name>
<sequence>MAYASVNKIFCRKSFPQELPEKQVEFGWEVHLPNMLPKSLQIACGGWAWSCLSGLVTILQNLM</sequence>
<proteinExistence type="predicted"/>